<dbReference type="AlphaFoldDB" id="A0A225DWE8"/>
<gene>
    <name evidence="1" type="ORF">FRUB_01704</name>
</gene>
<name>A0A225DWE8_9BACT</name>
<comment type="caution">
    <text evidence="1">The sequence shown here is derived from an EMBL/GenBank/DDBJ whole genome shotgun (WGS) entry which is preliminary data.</text>
</comment>
<proteinExistence type="predicted"/>
<evidence type="ECO:0008006" key="3">
    <source>
        <dbReference type="Google" id="ProtNLM"/>
    </source>
</evidence>
<organism evidence="1 2">
    <name type="scientific">Fimbriiglobus ruber</name>
    <dbReference type="NCBI Taxonomy" id="1908690"/>
    <lineage>
        <taxon>Bacteria</taxon>
        <taxon>Pseudomonadati</taxon>
        <taxon>Planctomycetota</taxon>
        <taxon>Planctomycetia</taxon>
        <taxon>Gemmatales</taxon>
        <taxon>Gemmataceae</taxon>
        <taxon>Fimbriiglobus</taxon>
    </lineage>
</organism>
<dbReference type="Proteomes" id="UP000214646">
    <property type="component" value="Unassembled WGS sequence"/>
</dbReference>
<reference evidence="2" key="1">
    <citation type="submission" date="2017-06" db="EMBL/GenBank/DDBJ databases">
        <title>Genome analysis of Fimbriiglobus ruber SP5, the first member of the order Planctomycetales with confirmed chitinolytic capability.</title>
        <authorList>
            <person name="Ravin N.V."/>
            <person name="Rakitin A.L."/>
            <person name="Ivanova A.A."/>
            <person name="Beletsky A.V."/>
            <person name="Kulichevskaya I.S."/>
            <person name="Mardanov A.V."/>
            <person name="Dedysh S.N."/>
        </authorList>
    </citation>
    <scope>NUCLEOTIDE SEQUENCE [LARGE SCALE GENOMIC DNA]</scope>
    <source>
        <strain evidence="2">SP5</strain>
    </source>
</reference>
<evidence type="ECO:0000313" key="2">
    <source>
        <dbReference type="Proteomes" id="UP000214646"/>
    </source>
</evidence>
<evidence type="ECO:0000313" key="1">
    <source>
        <dbReference type="EMBL" id="OWK45373.1"/>
    </source>
</evidence>
<protein>
    <recommendedName>
        <fullName evidence="3">SMI1/KNR4 family protein</fullName>
    </recommendedName>
</protein>
<sequence length="229" mass="25288">MTEAEWLAATDPTPMLESLLGKLSDRKLRLFSAVCCRSLGRHVLDKRTAQLAGTLERYADESRQRERVLSKFLRTLDEIRAEQESLYPLPPGLPGWMTMARRIERAALLEAIVLACDPDDPQTAAMGVSLIAERSSHPGSVRNNQAAFARDIFGLFAFRPIAVDPSWLTSTAVALATSIYADRAFDRLPILADALQDAGCDSDDILAHCRGDEPHVRGCWVVDLLLGKK</sequence>
<dbReference type="RefSeq" id="WP_238602502.1">
    <property type="nucleotide sequence ID" value="NZ_NIDE01000002.1"/>
</dbReference>
<dbReference type="EMBL" id="NIDE01000002">
    <property type="protein sequence ID" value="OWK45373.1"/>
    <property type="molecule type" value="Genomic_DNA"/>
</dbReference>
<accession>A0A225DWE8</accession>
<keyword evidence="2" id="KW-1185">Reference proteome</keyword>